<proteinExistence type="predicted"/>
<evidence type="ECO:0000313" key="2">
    <source>
        <dbReference type="Proteomes" id="UP000605392"/>
    </source>
</evidence>
<keyword evidence="2" id="KW-1185">Reference proteome</keyword>
<dbReference type="Proteomes" id="UP000605392">
    <property type="component" value="Unassembled WGS sequence"/>
</dbReference>
<gene>
    <name evidence="1" type="ORF">GCM10011375_05300</name>
</gene>
<protein>
    <submittedName>
        <fullName evidence="1">Uncharacterized protein</fullName>
    </submittedName>
</protein>
<name>A0ACB5PMD8_9BACT</name>
<organism evidence="1 2">
    <name type="scientific">Hymenobacter qilianensis</name>
    <dbReference type="NCBI Taxonomy" id="1385715"/>
    <lineage>
        <taxon>Bacteria</taxon>
        <taxon>Pseudomonadati</taxon>
        <taxon>Bacteroidota</taxon>
        <taxon>Cytophagia</taxon>
        <taxon>Cytophagales</taxon>
        <taxon>Hymenobacteraceae</taxon>
        <taxon>Hymenobacter</taxon>
    </lineage>
</organism>
<comment type="caution">
    <text evidence="1">The sequence shown here is derived from an EMBL/GenBank/DDBJ whole genome shotgun (WGS) entry which is preliminary data.</text>
</comment>
<sequence length="557" mass="58129">MASSANNHTPNEPRSTGDLEHLFRQKLGEAEVAPRQHVWEQLDHEMLVRQNDSYRRRLLLHRWVAAACALLVLGCGTWLLLHNATHLPPGTEIAATTRPVEATTTEAAADTPLRTPRSSATTSQSRNSATTSTDLAAVTQQRNSAATASATRAATAQSATNDVATTLLRAAKSAVGIRQSESGSSVATNSTRSGSGATGTSLTAAERQAGNGAYGSAFASSVPGIGSSQNERGANWLTVRPVSAAAAQNTVAAAFRRPETLQAEALPVSAGMLAQAAISAPQDAAEEEKPERKRSKWRLSGAYAASSYNPNIDFSSSATANAALDFGAVPSNNSALPVYNARSAYQYGASEYRDNLEAGPAQRIAIAAAYALNNKLTLLTGIETSQQRASSKTSLNLNNSRTAFAGQAASDSSSNQFYAGQRGTEFRYSTIGVPVAMRYGSAKTGWSLYAKVGAAVNLLIKSSTEVDGNAAAARDYTLASSESPYRKVLASVRGGGGVRYAPAAAAWSLSLGPVAEAGLNTLNQDPGGSFFQRSRPYSVGLEASVEFGGQKAATVVR</sequence>
<evidence type="ECO:0000313" key="1">
    <source>
        <dbReference type="EMBL" id="GGF52725.1"/>
    </source>
</evidence>
<accession>A0ACB5PMD8</accession>
<reference evidence="1 2" key="1">
    <citation type="journal article" date="2019" name="Int. J. Syst. Evol. Microbiol.">
        <title>The Global Catalogue of Microorganisms (GCM) 10K type strain sequencing project: providing services to taxonomists for standard genome sequencing and annotation.</title>
        <authorList>
            <consortium name="The Broad Institute Genomics Platform"/>
            <consortium name="The Broad Institute Genome Sequencing Center for Infectious Disease"/>
            <person name="Wu L."/>
            <person name="Ma J."/>
        </authorList>
    </citation>
    <scope>NUCLEOTIDE SEQUENCE [LARGE SCALE GENOMIC DNA]</scope>
    <source>
        <strain evidence="1 2">CGMCC 1.12720</strain>
    </source>
</reference>
<dbReference type="EMBL" id="BMFN01000001">
    <property type="protein sequence ID" value="GGF52725.1"/>
    <property type="molecule type" value="Genomic_DNA"/>
</dbReference>